<dbReference type="InterPro" id="IPR007146">
    <property type="entry name" value="Sas10/Utp3/C1D"/>
</dbReference>
<dbReference type="Pfam" id="PF09368">
    <property type="entry name" value="Sas10"/>
    <property type="match status" value="1"/>
</dbReference>
<evidence type="ECO:0000259" key="7">
    <source>
        <dbReference type="Pfam" id="PF09368"/>
    </source>
</evidence>
<dbReference type="eggNOG" id="KOG3118">
    <property type="taxonomic scope" value="Eukaryota"/>
</dbReference>
<evidence type="ECO:0000313" key="9">
    <source>
        <dbReference type="Proteomes" id="UP000008066"/>
    </source>
</evidence>
<name>G0S4H3_CHATD</name>
<keyword evidence="4" id="KW-0539">Nucleus</keyword>
<dbReference type="EMDB" id="EMD-10054"/>
<dbReference type="Proteomes" id="UP000008066">
    <property type="component" value="Unassembled WGS sequence"/>
</dbReference>
<feature type="compositionally biased region" description="Basic and acidic residues" evidence="6">
    <location>
        <begin position="15"/>
        <end position="25"/>
    </location>
</feature>
<organism evidence="9">
    <name type="scientific">Chaetomium thermophilum (strain DSM 1495 / CBS 144.50 / IMI 039719)</name>
    <name type="common">Thermochaetoides thermophila</name>
    <dbReference type="NCBI Taxonomy" id="759272"/>
    <lineage>
        <taxon>Eukaryota</taxon>
        <taxon>Fungi</taxon>
        <taxon>Dikarya</taxon>
        <taxon>Ascomycota</taxon>
        <taxon>Pezizomycotina</taxon>
        <taxon>Sordariomycetes</taxon>
        <taxon>Sordariomycetidae</taxon>
        <taxon>Sordariales</taxon>
        <taxon>Chaetomiaceae</taxon>
        <taxon>Thermochaetoides</taxon>
    </lineage>
</organism>
<dbReference type="PDBsum" id="6RXT"/>
<feature type="region of interest" description="Disordered" evidence="6">
    <location>
        <begin position="355"/>
        <end position="381"/>
    </location>
</feature>
<feature type="region of interest" description="Disordered" evidence="6">
    <location>
        <begin position="410"/>
        <end position="533"/>
    </location>
</feature>
<dbReference type="PDBsum" id="6RXU"/>
<dbReference type="AlphaFoldDB" id="G0S4H3"/>
<evidence type="ECO:0000256" key="3">
    <source>
        <dbReference type="ARBA" id="ARBA00022553"/>
    </source>
</evidence>
<feature type="compositionally biased region" description="Low complexity" evidence="6">
    <location>
        <begin position="410"/>
        <end position="420"/>
    </location>
</feature>
<feature type="region of interest" description="Disordered" evidence="6">
    <location>
        <begin position="45"/>
        <end position="133"/>
    </location>
</feature>
<comment type="subcellular location">
    <subcellularLocation>
        <location evidence="1">Nucleus</location>
    </subcellularLocation>
</comment>
<dbReference type="SMR" id="G0S4H3"/>
<feature type="region of interest" description="Disordered" evidence="6">
    <location>
        <begin position="1"/>
        <end position="26"/>
    </location>
</feature>
<dbReference type="GeneID" id="18256320"/>
<keyword evidence="5" id="KW-0175">Coiled coil</keyword>
<dbReference type="PDB" id="6RXX">
    <property type="method" value="EM"/>
    <property type="resolution" value="7.10 A"/>
    <property type="chains" value="UC=1-648"/>
</dbReference>
<dbReference type="EMDB" id="EMD-10051"/>
<sequence length="648" mass="73083">MAKKRKATRPAEPQGPKEIDPKDARLTVNNYMDVADSEDEYWYKKDRLDIDSDDEPRSKRLKRQDKEDAFLEQSDEEIFDDELSSEEEEEDDEDERRAPTKKDGKKGAALDDDDDAELLGLGKKKDDDEIRDEGWWGSSKKEYYNADAIETEQDALEEEKEARRLQAKKLAKMQEADFAFDEAEWLATKDEKTGGDEEVVTEVLKEVEVTSDMGPEERYNLLQARYPEFDYLVEEFRELRPLLETLQKEAEGKPAKSLPVVKAWVLGCYVAALASYFAILTSPTRDGDESKGIMNPSELRDHEVMQTLMECREAWLKVKSLRPAKGAVSAHGMLSPPEEGEEAGSDVDMLDDHAVQKPKKAKKLSKEEIKANKKKKEEEAKKAKAVEQSLAELTSLLQTTKKAAVKASVASKAMSTAATSGADSGMDDNRSDFGEEEELDARTAAEKAKRKKSLRFYTSQIVQKANKRQGAGRDAGGDMDIPYRERLKDRQARLNAEAERRGKRDSKFGADLGGDSSDDEDAKARQVRDDEDAYYNEVVQAAAKKRADKQARFEALAAARKGDRVVEEETIGPDGKRQITWQIQKNKGLTPNRKKEQRNPRVKKRKKYEEKQKKLRSVKAVYKGGEGPGGYQGELSGIKTNLVKSVKL</sequence>
<comment type="similarity">
    <text evidence="2">Belongs to the SAS10 family.</text>
</comment>
<proteinExistence type="evidence at protein level"/>
<dbReference type="PDB" id="5OQL">
    <property type="method" value="EM"/>
    <property type="resolution" value="3.20 A"/>
    <property type="chains" value="C=1-648"/>
</dbReference>
<evidence type="ECO:0007829" key="11">
    <source>
        <dbReference type="PDB" id="6RXT"/>
    </source>
</evidence>
<dbReference type="EMDB" id="EMD-10056"/>
<dbReference type="PDB" id="6RXY">
    <property type="method" value="EM"/>
    <property type="resolution" value="4.70 A"/>
    <property type="chains" value="UC=1-648"/>
</dbReference>
<dbReference type="PANTHER" id="PTHR13237">
    <property type="entry name" value="SOMETHING ABOUT SILENCING PROTEIN 10-RELATED"/>
    <property type="match status" value="1"/>
</dbReference>
<dbReference type="PDBsum" id="5OQL"/>
<evidence type="ECO:0007829" key="10">
    <source>
        <dbReference type="PDB" id="5OQL"/>
    </source>
</evidence>
<dbReference type="GO" id="GO:0000462">
    <property type="term" value="P:maturation of SSU-rRNA from tricistronic rRNA transcript (SSU-rRNA, 5.8S rRNA, LSU-rRNA)"/>
    <property type="evidence" value="ECO:0007669"/>
    <property type="project" value="TreeGrafter"/>
</dbReference>
<keyword evidence="10 11" id="KW-0002">3D-structure</keyword>
<accession>G0S4H3</accession>
<evidence type="ECO:0000256" key="5">
    <source>
        <dbReference type="SAM" id="Coils"/>
    </source>
</evidence>
<reference evidence="11 12" key="3">
    <citation type="journal article" date="2019" name="Mol. Cell">
        <title>Thermophile 90S Pre-ribosome Structures Reveal the Reverse Order of Co-transcriptional 18S rRNA Subdomain Integration.</title>
        <authorList>
            <person name="Cheng J."/>
            <person name="Bassler J."/>
            <person name="Fischer P."/>
            <person name="Lau B."/>
            <person name="Kellner N."/>
            <person name="Kunze R."/>
            <person name="Griesel S."/>
            <person name="Kallas M."/>
            <person name="Berninghausen O."/>
            <person name="Strauss D."/>
            <person name="Beckmann R."/>
            <person name="Hurt E."/>
        </authorList>
    </citation>
    <scope>STRUCTURE BY ELECTRON MICROSCOPY (3.50 ANGSTROMS)</scope>
</reference>
<dbReference type="EMDB" id="EMD-10055"/>
<feature type="compositionally biased region" description="Basic and acidic residues" evidence="6">
    <location>
        <begin position="481"/>
        <end position="508"/>
    </location>
</feature>
<dbReference type="IntAct" id="G0S4H3">
    <property type="interactions" value="1"/>
</dbReference>
<dbReference type="OrthoDB" id="1924577at2759"/>
<keyword evidence="9" id="KW-1185">Reference proteome</keyword>
<dbReference type="PDBsum" id="6RXZ"/>
<evidence type="ECO:0000256" key="4">
    <source>
        <dbReference type="ARBA" id="ARBA00023242"/>
    </source>
</evidence>
<feature type="compositionally biased region" description="Basic and acidic residues" evidence="6">
    <location>
        <begin position="364"/>
        <end position="381"/>
    </location>
</feature>
<keyword evidence="3" id="KW-0597">Phosphoprotein</keyword>
<dbReference type="InterPro" id="IPR018972">
    <property type="entry name" value="Sas10_C_dom"/>
</dbReference>
<dbReference type="Pfam" id="PF04000">
    <property type="entry name" value="Sas10_Utp3"/>
    <property type="match status" value="1"/>
</dbReference>
<dbReference type="EMDB" id="EMD-10053"/>
<dbReference type="EMDB" id="EMD-3847"/>
<feature type="compositionally biased region" description="Basic and acidic residues" evidence="6">
    <location>
        <begin position="45"/>
        <end position="69"/>
    </location>
</feature>
<dbReference type="KEGG" id="cthr:CTHT_0022820"/>
<evidence type="ECO:0007829" key="12">
    <source>
        <dbReference type="PDB" id="6RXU"/>
    </source>
</evidence>
<dbReference type="RefSeq" id="XP_006692747.1">
    <property type="nucleotide sequence ID" value="XM_006692684.1"/>
</dbReference>
<dbReference type="PDB" id="6RXZ">
    <property type="method" value="EM"/>
    <property type="resolution" value="4.40 A"/>
    <property type="chains" value="UC=1-648"/>
</dbReference>
<feature type="domain" description="Sas10 C-terminal" evidence="7">
    <location>
        <begin position="574"/>
        <end position="648"/>
    </location>
</feature>
<evidence type="ECO:0000256" key="1">
    <source>
        <dbReference type="ARBA" id="ARBA00004123"/>
    </source>
</evidence>
<dbReference type="PDB" id="6RXU">
    <property type="method" value="EM"/>
    <property type="resolution" value="3.50 A"/>
    <property type="chains" value="UC=1-648"/>
</dbReference>
<feature type="compositionally biased region" description="Basic and acidic residues" evidence="6">
    <location>
        <begin position="95"/>
        <end position="109"/>
    </location>
</feature>
<evidence type="ECO:0000313" key="8">
    <source>
        <dbReference type="EMBL" id="EGS20451.1"/>
    </source>
</evidence>
<protein>
    <recommendedName>
        <fullName evidence="7">Sas10 C-terminal domain-containing protein</fullName>
    </recommendedName>
</protein>
<reference evidence="8 9" key="1">
    <citation type="journal article" date="2011" name="Cell">
        <title>Insight into structure and assembly of the nuclear pore complex by utilizing the genome of a eukaryotic thermophile.</title>
        <authorList>
            <person name="Amlacher S."/>
            <person name="Sarges P."/>
            <person name="Flemming D."/>
            <person name="van Noort V."/>
            <person name="Kunze R."/>
            <person name="Devos D.P."/>
            <person name="Arumugam M."/>
            <person name="Bork P."/>
            <person name="Hurt E."/>
        </authorList>
    </citation>
    <scope>NUCLEOTIDE SEQUENCE [LARGE SCALE GENOMIC DNA]</scope>
    <source>
        <strain evidence="9">DSM 1495 / CBS 144.50 / IMI 039719</strain>
    </source>
</reference>
<dbReference type="OMA" id="EEYIRPQ"/>
<evidence type="ECO:0000256" key="6">
    <source>
        <dbReference type="SAM" id="MobiDB-lite"/>
    </source>
</evidence>
<dbReference type="GO" id="GO:0032040">
    <property type="term" value="C:small-subunit processome"/>
    <property type="evidence" value="ECO:0007669"/>
    <property type="project" value="TreeGrafter"/>
</dbReference>
<feature type="coiled-coil region" evidence="5">
    <location>
        <begin position="146"/>
        <end position="176"/>
    </location>
</feature>
<gene>
    <name evidence="8" type="ORF">CTHT_0022820</name>
</gene>
<dbReference type="PDB" id="6RXT">
    <property type="method" value="EM"/>
    <property type="resolution" value="7.00 A"/>
    <property type="chains" value="UC=1-648"/>
</dbReference>
<dbReference type="EMDB" id="EMD-10052"/>
<dbReference type="EMBL" id="GL988041">
    <property type="protein sequence ID" value="EGS20451.1"/>
    <property type="molecule type" value="Genomic_DNA"/>
</dbReference>
<dbReference type="PDBsum" id="6RXX"/>
<dbReference type="PANTHER" id="PTHR13237:SF8">
    <property type="entry name" value="SOMETHING ABOUT SILENCING PROTEIN 10"/>
    <property type="match status" value="1"/>
</dbReference>
<dbReference type="STRING" id="759272.G0S4H3"/>
<reference evidence="10" key="2">
    <citation type="journal article" date="2017" name="Nat. Struct. Mol. Biol.">
        <title>3.2-A-resolution structure of the 90S preribosome before A1 pre-rRNA cleavage.</title>
        <authorList>
            <person name="Cheng J."/>
            <person name="Kellner N."/>
            <person name="Berninghausen O."/>
            <person name="Hurt E."/>
            <person name="Beckmann R."/>
        </authorList>
    </citation>
    <scope>STRUCTURE BY ELECTRON MICROSCOPY (3.20 ANGSTROMS)</scope>
</reference>
<dbReference type="PDB" id="6RXV">
    <property type="method" value="EM"/>
    <property type="resolution" value="4.00 A"/>
    <property type="chains" value="UC=1-648"/>
</dbReference>
<dbReference type="HOGENOM" id="CLU_019106_1_0_1"/>
<dbReference type="PDBsum" id="6RXY"/>
<dbReference type="PDBsum" id="6RXV"/>
<feature type="compositionally biased region" description="Acidic residues" evidence="6">
    <location>
        <begin position="73"/>
        <end position="94"/>
    </location>
</feature>
<feature type="region of interest" description="Disordered" evidence="6">
    <location>
        <begin position="585"/>
        <end position="615"/>
    </location>
</feature>
<evidence type="ECO:0000256" key="2">
    <source>
        <dbReference type="ARBA" id="ARBA00010979"/>
    </source>
</evidence>
<feature type="compositionally biased region" description="Basic and acidic residues" evidence="6">
    <location>
        <begin position="123"/>
        <end position="133"/>
    </location>
</feature>